<evidence type="ECO:0000313" key="1">
    <source>
        <dbReference type="EMBL" id="QTR49250.1"/>
    </source>
</evidence>
<evidence type="ECO:0000313" key="2">
    <source>
        <dbReference type="Proteomes" id="UP000672027"/>
    </source>
</evidence>
<name>A0ABX7X057_9GAMM</name>
<dbReference type="RefSeq" id="WP_210226103.1">
    <property type="nucleotide sequence ID" value="NZ_CP072800.1"/>
</dbReference>
<keyword evidence="2" id="KW-1185">Reference proteome</keyword>
<evidence type="ECO:0008006" key="3">
    <source>
        <dbReference type="Google" id="ProtNLM"/>
    </source>
</evidence>
<protein>
    <recommendedName>
        <fullName evidence="3">PhoD-like phosphatase metallophosphatase domain-containing protein</fullName>
    </recommendedName>
</protein>
<dbReference type="PANTHER" id="PTHR37031:SF2">
    <property type="entry name" value="PHOD-LIKE PHOSPHATASE METALLOPHOSPHATASE DOMAIN-CONTAINING PROTEIN"/>
    <property type="match status" value="1"/>
</dbReference>
<accession>A0ABX7X057</accession>
<dbReference type="PANTHER" id="PTHR37031">
    <property type="entry name" value="METALLOPHOSPHATASE BINDING DOMAIN PROTEIN"/>
    <property type="match status" value="1"/>
</dbReference>
<reference evidence="1 2" key="1">
    <citation type="submission" date="2021-04" db="EMBL/GenBank/DDBJ databases">
        <title>Genomics, taxonomy and metabolism of representatives of sulfur bacteria of the genus Thiothrix: Thiothrix fructosivorans QT, Thiothrix unzii A1T and three new species, Thiothrix subterranea sp. nov., Thiothrix litoralis sp. nov. and 'Candidatus Thiothrix anitrata' sp. nov.</title>
        <authorList>
            <person name="Ravin N.V."/>
            <person name="Smolyakov D."/>
            <person name="Rudenko T.S."/>
            <person name="Mardanov A.V."/>
            <person name="Beletsky A.V."/>
            <person name="Markov N.D."/>
            <person name="Fomenkov A.I."/>
            <person name="Roberts R.J."/>
            <person name="Karnachuk O.V."/>
            <person name="Novikov A."/>
            <person name="Grabovich M.Y."/>
        </authorList>
    </citation>
    <scope>NUCLEOTIDE SEQUENCE [LARGE SCALE GENOMIC DNA]</scope>
    <source>
        <strain evidence="1 2">A52</strain>
    </source>
</reference>
<dbReference type="Gene3D" id="3.60.21.70">
    <property type="entry name" value="PhoD-like phosphatase"/>
    <property type="match status" value="1"/>
</dbReference>
<gene>
    <name evidence="1" type="ORF">J8380_13400</name>
</gene>
<proteinExistence type="predicted"/>
<organism evidence="1 2">
    <name type="scientific">Candidatus Thiothrix anitrata</name>
    <dbReference type="NCBI Taxonomy" id="2823902"/>
    <lineage>
        <taxon>Bacteria</taxon>
        <taxon>Pseudomonadati</taxon>
        <taxon>Pseudomonadota</taxon>
        <taxon>Gammaproteobacteria</taxon>
        <taxon>Thiotrichales</taxon>
        <taxon>Thiotrichaceae</taxon>
        <taxon>Thiothrix</taxon>
    </lineage>
</organism>
<sequence>MDDNQTLPLILAGPILRRVTADSVTVWLATSQRRDFTLRIYDTADEQVGSSVMQDSVSQQRDTWAGSLQSHASLGINLHVTLIEARPDRVGDPFQQDTLLRYNLFDDQDNPLPEIADVCLDGEPLPGFYIPQHLQMFAYGSCRKPHGPSFDDQEKTQHHDSLALLADHLSDNVQYLANRPSHLFLVGDQIYADEVPETVMDSLKKIAVTLVGNDIALPCGATLSTMDSAQRTALKAACGLTSDSPDMHLMSFGEFAAMYLLVMGNRIGFSIPEKTAPSPAMDSLRDFLASQAQVRKTLANIPTYMMFDDHDVTDDWNINRSWYNQVHSSVSGSRIVSNALAAFWAFQSWGNEPAQCNQEFIDTLQNHLIVPSNSEYAKHYDFTLRKFHQWSFVLPTTPPIFVLDCRTQRDFGSFNSPPKLLDRYALDSLHQAWFKLSPEQKQDTVAPIFITGTPVFGFSVIEGLQQSAYRLGFLLGMAKGILAPSRLDVESWIANRQGFSMFLNAIMYRMGYKKATFIAGDVHYSFANHATYTSQLAPGNVQTLECLQLTSSALRNTPEAGRALETFLANDITKVRRGHSKPETLAWWYRVFFWRFLRKDVWKIKVVGIPGKSTQARPDPQFQKWWEPWVAKTLQKLWQWLEKKDGQSRTDPHTYWITCRPNVGLVYLEQGNVVKQVLLSGDDRQAHLTYNVPQH</sequence>
<dbReference type="Proteomes" id="UP000672027">
    <property type="component" value="Chromosome"/>
</dbReference>
<dbReference type="InterPro" id="IPR038607">
    <property type="entry name" value="PhoD-like_sf"/>
</dbReference>
<dbReference type="EMBL" id="CP072800">
    <property type="protein sequence ID" value="QTR49250.1"/>
    <property type="molecule type" value="Genomic_DNA"/>
</dbReference>